<dbReference type="PANTHER" id="PTHR22777">
    <property type="entry name" value="HEMOLYSIN-RELATED"/>
    <property type="match status" value="1"/>
</dbReference>
<evidence type="ECO:0000259" key="11">
    <source>
        <dbReference type="PROSITE" id="PS51846"/>
    </source>
</evidence>
<protein>
    <submittedName>
        <fullName evidence="12">HlyC/CorC family transporter</fullName>
    </submittedName>
</protein>
<accession>A0A926WKA4</accession>
<keyword evidence="3" id="KW-0677">Repeat</keyword>
<feature type="transmembrane region" description="Helical" evidence="9">
    <location>
        <begin position="58"/>
        <end position="81"/>
    </location>
</feature>
<dbReference type="InterPro" id="IPR000644">
    <property type="entry name" value="CBS_dom"/>
</dbReference>
<dbReference type="InterPro" id="IPR044751">
    <property type="entry name" value="Ion_transp-like_CBS"/>
</dbReference>
<evidence type="ECO:0000259" key="10">
    <source>
        <dbReference type="PROSITE" id="PS51371"/>
    </source>
</evidence>
<gene>
    <name evidence="12" type="ORF">H6G06_16225</name>
</gene>
<reference evidence="13" key="1">
    <citation type="journal article" date="2020" name="ISME J.">
        <title>Comparative genomics reveals insights into cyanobacterial evolution and habitat adaptation.</title>
        <authorList>
            <person name="Chen M.Y."/>
            <person name="Teng W.K."/>
            <person name="Zhao L."/>
            <person name="Hu C.X."/>
            <person name="Zhou Y.K."/>
            <person name="Han B.P."/>
            <person name="Song L.R."/>
            <person name="Shu W.S."/>
        </authorList>
    </citation>
    <scope>NUCLEOTIDE SEQUENCE [LARGE SCALE GENOMIC DNA]</scope>
    <source>
        <strain evidence="13">FACHB-251</strain>
    </source>
</reference>
<dbReference type="InterPro" id="IPR002550">
    <property type="entry name" value="CNNM"/>
</dbReference>
<evidence type="ECO:0000256" key="2">
    <source>
        <dbReference type="ARBA" id="ARBA00022692"/>
    </source>
</evidence>
<feature type="domain" description="CNNM transmembrane" evidence="11">
    <location>
        <begin position="1"/>
        <end position="179"/>
    </location>
</feature>
<feature type="transmembrane region" description="Helical" evidence="9">
    <location>
        <begin position="119"/>
        <end position="141"/>
    </location>
</feature>
<dbReference type="CDD" id="cd04590">
    <property type="entry name" value="CBS_pair_CorC_HlyC_assoc"/>
    <property type="match status" value="1"/>
</dbReference>
<keyword evidence="13" id="KW-1185">Reference proteome</keyword>
<dbReference type="Pfam" id="PF01595">
    <property type="entry name" value="CNNM"/>
    <property type="match status" value="1"/>
</dbReference>
<evidence type="ECO:0000313" key="12">
    <source>
        <dbReference type="EMBL" id="MBD2294986.1"/>
    </source>
</evidence>
<dbReference type="AlphaFoldDB" id="A0A926WKA4"/>
<evidence type="ECO:0000256" key="9">
    <source>
        <dbReference type="SAM" id="Phobius"/>
    </source>
</evidence>
<evidence type="ECO:0000313" key="13">
    <source>
        <dbReference type="Proteomes" id="UP000662185"/>
    </source>
</evidence>
<dbReference type="EMBL" id="JACJQU010000009">
    <property type="protein sequence ID" value="MBD2294986.1"/>
    <property type="molecule type" value="Genomic_DNA"/>
</dbReference>
<dbReference type="Proteomes" id="UP000662185">
    <property type="component" value="Unassembled WGS sequence"/>
</dbReference>
<feature type="transmembrane region" description="Helical" evidence="9">
    <location>
        <begin position="88"/>
        <end position="107"/>
    </location>
</feature>
<evidence type="ECO:0000256" key="6">
    <source>
        <dbReference type="ARBA" id="ARBA00023136"/>
    </source>
</evidence>
<evidence type="ECO:0000256" key="4">
    <source>
        <dbReference type="ARBA" id="ARBA00022989"/>
    </source>
</evidence>
<evidence type="ECO:0000256" key="5">
    <source>
        <dbReference type="ARBA" id="ARBA00023122"/>
    </source>
</evidence>
<name>A0A926WKA4_9NOST</name>
<evidence type="ECO:0000256" key="8">
    <source>
        <dbReference type="PROSITE-ProRule" id="PRU01193"/>
    </source>
</evidence>
<evidence type="ECO:0000256" key="1">
    <source>
        <dbReference type="ARBA" id="ARBA00004141"/>
    </source>
</evidence>
<dbReference type="SUPFAM" id="SSF54631">
    <property type="entry name" value="CBS-domain pair"/>
    <property type="match status" value="1"/>
</dbReference>
<keyword evidence="4 8" id="KW-1133">Transmembrane helix</keyword>
<sequence>MLQLIITVFIIILGSALCSCTETALFSVSTLRVRQLAELKNPAAVALLAIRENMNRPIATIVILNNIFNIIGSIITGSIAIQVLGDRWLGIFSGILTFLIIIFGEIIPKTIGERYSEQIAILTAIPITALSLAFTPLVWILENVTAPFSKGRKKPTTNEAEIKLLANIGQQEGIIQSDEAEMIQRVFRLNDVTASDLMTPQIMLTYIRGNLTLAEAKADIIASQHTRIIVIDESIDQVMGFALKQRLLTAMVEGSSEQKIADLTRKVRFVPEIIRADKLLKNFIESHEHLAVVVDEYGCVAGVITLEDVLEVITGEIVDETDKTVDLQEIARKKREKMLQSINNFHPKETSDFRDLKITNTH</sequence>
<keyword evidence="5 7" id="KW-0129">CBS domain</keyword>
<keyword evidence="2 8" id="KW-0812">Transmembrane</keyword>
<feature type="domain" description="CBS" evidence="10">
    <location>
        <begin position="263"/>
        <end position="320"/>
    </location>
</feature>
<evidence type="ECO:0000256" key="3">
    <source>
        <dbReference type="ARBA" id="ARBA00022737"/>
    </source>
</evidence>
<dbReference type="PANTHER" id="PTHR22777:SF4">
    <property type="entry name" value="UPF0053 PROTEIN SLL1254"/>
    <property type="match status" value="1"/>
</dbReference>
<dbReference type="PROSITE" id="PS51371">
    <property type="entry name" value="CBS"/>
    <property type="match status" value="1"/>
</dbReference>
<proteinExistence type="predicted"/>
<keyword evidence="6 8" id="KW-0472">Membrane</keyword>
<evidence type="ECO:0000256" key="7">
    <source>
        <dbReference type="PROSITE-ProRule" id="PRU00703"/>
    </source>
</evidence>
<dbReference type="Gene3D" id="3.10.580.10">
    <property type="entry name" value="CBS-domain"/>
    <property type="match status" value="1"/>
</dbReference>
<organism evidence="12 13">
    <name type="scientific">Anabaena sphaerica FACHB-251</name>
    <dbReference type="NCBI Taxonomy" id="2692883"/>
    <lineage>
        <taxon>Bacteria</taxon>
        <taxon>Bacillati</taxon>
        <taxon>Cyanobacteriota</taxon>
        <taxon>Cyanophyceae</taxon>
        <taxon>Nostocales</taxon>
        <taxon>Nostocaceae</taxon>
        <taxon>Anabaena</taxon>
    </lineage>
</organism>
<dbReference type="RefSeq" id="WP_190561907.1">
    <property type="nucleotide sequence ID" value="NZ_JACJQU010000009.1"/>
</dbReference>
<dbReference type="Pfam" id="PF00571">
    <property type="entry name" value="CBS"/>
    <property type="match status" value="1"/>
</dbReference>
<dbReference type="GO" id="GO:0005886">
    <property type="term" value="C:plasma membrane"/>
    <property type="evidence" value="ECO:0007669"/>
    <property type="project" value="TreeGrafter"/>
</dbReference>
<dbReference type="InterPro" id="IPR046342">
    <property type="entry name" value="CBS_dom_sf"/>
</dbReference>
<dbReference type="PROSITE" id="PS51846">
    <property type="entry name" value="CNNM"/>
    <property type="match status" value="1"/>
</dbReference>
<comment type="caution">
    <text evidence="12">The sequence shown here is derived from an EMBL/GenBank/DDBJ whole genome shotgun (WGS) entry which is preliminary data.</text>
</comment>
<comment type="subcellular location">
    <subcellularLocation>
        <location evidence="1">Membrane</location>
        <topology evidence="1">Multi-pass membrane protein</topology>
    </subcellularLocation>
</comment>